<accession>A0ABQ7GBC1</accession>
<proteinExistence type="predicted"/>
<evidence type="ECO:0000313" key="4">
    <source>
        <dbReference type="Proteomes" id="UP000815325"/>
    </source>
</evidence>
<reference evidence="3" key="1">
    <citation type="submission" date="2017-08" db="EMBL/GenBank/DDBJ databases">
        <authorList>
            <person name="Polle J.E."/>
            <person name="Barry K."/>
            <person name="Cushman J."/>
            <person name="Schmutz J."/>
            <person name="Tran D."/>
            <person name="Hathwaick L.T."/>
            <person name="Yim W.C."/>
            <person name="Jenkins J."/>
            <person name="Mckie-Krisberg Z.M."/>
            <person name="Prochnik S."/>
            <person name="Lindquist E."/>
            <person name="Dockter R.B."/>
            <person name="Adam C."/>
            <person name="Molina H."/>
            <person name="Bunkerborg J."/>
            <person name="Jin E."/>
            <person name="Buchheim M."/>
            <person name="Magnuson J."/>
        </authorList>
    </citation>
    <scope>NUCLEOTIDE SEQUENCE</scope>
    <source>
        <strain evidence="3">CCAP 19/18</strain>
    </source>
</reference>
<keyword evidence="2" id="KW-1133">Transmembrane helix</keyword>
<evidence type="ECO:0000256" key="2">
    <source>
        <dbReference type="SAM" id="Phobius"/>
    </source>
</evidence>
<feature type="region of interest" description="Disordered" evidence="1">
    <location>
        <begin position="1"/>
        <end position="23"/>
    </location>
</feature>
<organism evidence="3 4">
    <name type="scientific">Dunaliella salina</name>
    <name type="common">Green alga</name>
    <name type="synonym">Protococcus salinus</name>
    <dbReference type="NCBI Taxonomy" id="3046"/>
    <lineage>
        <taxon>Eukaryota</taxon>
        <taxon>Viridiplantae</taxon>
        <taxon>Chlorophyta</taxon>
        <taxon>core chlorophytes</taxon>
        <taxon>Chlorophyceae</taxon>
        <taxon>CS clade</taxon>
        <taxon>Chlamydomonadales</taxon>
        <taxon>Dunaliellaceae</taxon>
        <taxon>Dunaliella</taxon>
    </lineage>
</organism>
<evidence type="ECO:0000256" key="1">
    <source>
        <dbReference type="SAM" id="MobiDB-lite"/>
    </source>
</evidence>
<gene>
    <name evidence="3" type="ORF">DUNSADRAFT_12394</name>
</gene>
<dbReference type="Proteomes" id="UP000815325">
    <property type="component" value="Unassembled WGS sequence"/>
</dbReference>
<comment type="caution">
    <text evidence="3">The sequence shown here is derived from an EMBL/GenBank/DDBJ whole genome shotgun (WGS) entry which is preliminary data.</text>
</comment>
<name>A0ABQ7GBC1_DUNSA</name>
<keyword evidence="2" id="KW-0812">Transmembrane</keyword>
<feature type="transmembrane region" description="Helical" evidence="2">
    <location>
        <begin position="85"/>
        <end position="105"/>
    </location>
</feature>
<feature type="compositionally biased region" description="Polar residues" evidence="1">
    <location>
        <begin position="8"/>
        <end position="22"/>
    </location>
</feature>
<evidence type="ECO:0000313" key="3">
    <source>
        <dbReference type="EMBL" id="KAF5831907.1"/>
    </source>
</evidence>
<sequence>MHCLTRAASASTVQPRLTTNSVRGVPLSLKRHSHRFHSVRPCAGAEDKEQQQQQQQQAQNTSSMEDDLPKLTTWQYGKTKDPGLVTYYMVAAFLVPILLIVAPLVTSPPK</sequence>
<protein>
    <submittedName>
        <fullName evidence="3">Uncharacterized protein</fullName>
    </submittedName>
</protein>
<keyword evidence="4" id="KW-1185">Reference proteome</keyword>
<keyword evidence="2" id="KW-0472">Membrane</keyword>
<dbReference type="EMBL" id="MU069912">
    <property type="protein sequence ID" value="KAF5831907.1"/>
    <property type="molecule type" value="Genomic_DNA"/>
</dbReference>
<feature type="region of interest" description="Disordered" evidence="1">
    <location>
        <begin position="36"/>
        <end position="68"/>
    </location>
</feature>